<keyword evidence="3" id="KW-1185">Reference proteome</keyword>
<name>A0A9W7AKG6_9STRA</name>
<dbReference type="GO" id="GO:0008081">
    <property type="term" value="F:phosphoric diester hydrolase activity"/>
    <property type="evidence" value="ECO:0007669"/>
    <property type="project" value="InterPro"/>
</dbReference>
<accession>A0A9W7AKG6</accession>
<evidence type="ECO:0000259" key="1">
    <source>
        <dbReference type="Pfam" id="PF03009"/>
    </source>
</evidence>
<proteinExistence type="predicted"/>
<gene>
    <name evidence="2" type="ORF">TrRE_jg1715</name>
</gene>
<comment type="caution">
    <text evidence="2">The sequence shown here is derived from an EMBL/GenBank/DDBJ whole genome shotgun (WGS) entry which is preliminary data.</text>
</comment>
<dbReference type="GO" id="GO:0006629">
    <property type="term" value="P:lipid metabolic process"/>
    <property type="evidence" value="ECO:0007669"/>
    <property type="project" value="InterPro"/>
</dbReference>
<dbReference type="InterPro" id="IPR030395">
    <property type="entry name" value="GP_PDE_dom"/>
</dbReference>
<reference evidence="2" key="1">
    <citation type="submission" date="2022-07" db="EMBL/GenBank/DDBJ databases">
        <title>Genome analysis of Parmales, a sister group of diatoms, reveals the evolutionary specialization of diatoms from phago-mixotrophs to photoautotrophs.</title>
        <authorList>
            <person name="Ban H."/>
            <person name="Sato S."/>
            <person name="Yoshikawa S."/>
            <person name="Kazumasa Y."/>
            <person name="Nakamura Y."/>
            <person name="Ichinomiya M."/>
            <person name="Saitoh K."/>
            <person name="Sato N."/>
            <person name="Blanc-Mathieu R."/>
            <person name="Endo H."/>
            <person name="Kuwata A."/>
            <person name="Ogata H."/>
        </authorList>
    </citation>
    <scope>NUCLEOTIDE SEQUENCE</scope>
</reference>
<dbReference type="OrthoDB" id="197419at2759"/>
<feature type="domain" description="GP-PDE" evidence="1">
    <location>
        <begin position="5"/>
        <end position="48"/>
    </location>
</feature>
<dbReference type="PANTHER" id="PTHR46211">
    <property type="entry name" value="GLYCEROPHOSPHORYL DIESTER PHOSPHODIESTERASE"/>
    <property type="match status" value="1"/>
</dbReference>
<dbReference type="EMBL" id="BRXZ01002942">
    <property type="protein sequence ID" value="GMH73379.1"/>
    <property type="molecule type" value="Genomic_DNA"/>
</dbReference>
<evidence type="ECO:0000313" key="2">
    <source>
        <dbReference type="EMBL" id="GMH73379.1"/>
    </source>
</evidence>
<dbReference type="PANTHER" id="PTHR46211:SF14">
    <property type="entry name" value="GLYCEROPHOSPHODIESTER PHOSPHODIESTERASE"/>
    <property type="match status" value="1"/>
</dbReference>
<sequence>MINAHRGAVYHAVENTLKAFSTAIEQGARSLELDVVRLKSGELVVFHGGGTHENPGEHCETASIPLLADVLALCKNTNTHIALELKGFGIEHDCLRMVEMTGMIHYVTFSSFHPNKTALIRRMRRDMSTVKTGKIFDTPLPPDWIEQTQKHKCNEAHICFADCTPQSIALAHKNNIKVMGWFPHPINNAIWSKYTEDAALYAQVAKSGVDIMCVNKPDLLREVLDELAASM</sequence>
<dbReference type="AlphaFoldDB" id="A0A9W7AKG6"/>
<dbReference type="SUPFAM" id="SSF51695">
    <property type="entry name" value="PLC-like phosphodiesterases"/>
    <property type="match status" value="1"/>
</dbReference>
<organism evidence="2 3">
    <name type="scientific">Triparma retinervis</name>
    <dbReference type="NCBI Taxonomy" id="2557542"/>
    <lineage>
        <taxon>Eukaryota</taxon>
        <taxon>Sar</taxon>
        <taxon>Stramenopiles</taxon>
        <taxon>Ochrophyta</taxon>
        <taxon>Bolidophyceae</taxon>
        <taxon>Parmales</taxon>
        <taxon>Triparmaceae</taxon>
        <taxon>Triparma</taxon>
    </lineage>
</organism>
<dbReference type="Gene3D" id="3.20.20.190">
    <property type="entry name" value="Phosphatidylinositol (PI) phosphodiesterase"/>
    <property type="match status" value="1"/>
</dbReference>
<dbReference type="Pfam" id="PF03009">
    <property type="entry name" value="GDPD"/>
    <property type="match status" value="1"/>
</dbReference>
<dbReference type="Proteomes" id="UP001165082">
    <property type="component" value="Unassembled WGS sequence"/>
</dbReference>
<dbReference type="InterPro" id="IPR017946">
    <property type="entry name" value="PLC-like_Pdiesterase_TIM-brl"/>
</dbReference>
<dbReference type="PROSITE" id="PS50007">
    <property type="entry name" value="PIPLC_X_DOMAIN"/>
    <property type="match status" value="1"/>
</dbReference>
<protein>
    <recommendedName>
        <fullName evidence="1">GP-PDE domain-containing protein</fullName>
    </recommendedName>
</protein>
<evidence type="ECO:0000313" key="3">
    <source>
        <dbReference type="Proteomes" id="UP001165082"/>
    </source>
</evidence>